<keyword evidence="1" id="KW-1015">Disulfide bond</keyword>
<gene>
    <name evidence="4" type="ORF">DILT_LOCUS981</name>
</gene>
<organism evidence="4 5">
    <name type="scientific">Dibothriocephalus latus</name>
    <name type="common">Fish tapeworm</name>
    <name type="synonym">Diphyllobothrium latum</name>
    <dbReference type="NCBI Taxonomy" id="60516"/>
    <lineage>
        <taxon>Eukaryota</taxon>
        <taxon>Metazoa</taxon>
        <taxon>Spiralia</taxon>
        <taxon>Lophotrochozoa</taxon>
        <taxon>Platyhelminthes</taxon>
        <taxon>Cestoda</taxon>
        <taxon>Eucestoda</taxon>
        <taxon>Diphyllobothriidea</taxon>
        <taxon>Diphyllobothriidae</taxon>
        <taxon>Dibothriocephalus</taxon>
    </lineage>
</organism>
<evidence type="ECO:0000259" key="3">
    <source>
        <dbReference type="PROSITE" id="PS50279"/>
    </source>
</evidence>
<dbReference type="PROSITE" id="PS50279">
    <property type="entry name" value="BPTI_KUNITZ_2"/>
    <property type="match status" value="2"/>
</dbReference>
<dbReference type="SUPFAM" id="SSF57362">
    <property type="entry name" value="BPTI-like"/>
    <property type="match status" value="2"/>
</dbReference>
<dbReference type="PANTHER" id="PTHR10083:SF374">
    <property type="entry name" value="BPTI_KUNITZ INHIBITOR DOMAIN-CONTAINING PROTEIN"/>
    <property type="match status" value="1"/>
</dbReference>
<keyword evidence="2" id="KW-0732">Signal</keyword>
<dbReference type="GO" id="GO:0005615">
    <property type="term" value="C:extracellular space"/>
    <property type="evidence" value="ECO:0007669"/>
    <property type="project" value="TreeGrafter"/>
</dbReference>
<evidence type="ECO:0000313" key="4">
    <source>
        <dbReference type="EMBL" id="VDK38780.1"/>
    </source>
</evidence>
<evidence type="ECO:0000256" key="1">
    <source>
        <dbReference type="ARBA" id="ARBA00023157"/>
    </source>
</evidence>
<dbReference type="Gene3D" id="4.10.410.10">
    <property type="entry name" value="Pancreatic trypsin inhibitor Kunitz domain"/>
    <property type="match status" value="2"/>
</dbReference>
<feature type="domain" description="BPTI/Kunitz inhibitor" evidence="3">
    <location>
        <begin position="26"/>
        <end position="77"/>
    </location>
</feature>
<dbReference type="SMART" id="SM00131">
    <property type="entry name" value="KU"/>
    <property type="match status" value="2"/>
</dbReference>
<sequence>MLILLLLSSVAVVSLGTVAEAAESVCNLPLDKGEQSVDWGAKYGYNPDEKICELFNYGGKGGNANRFETMEECEKASRLCFKRPPENVCNLPLDKGEQSVDWGAQYGYNPDEKICETFNYGGKGGNANRFESRTECEEATKHCPQRGRSKSFFFFSYY</sequence>
<proteinExistence type="predicted"/>
<feature type="domain" description="BPTI/Kunitz inhibitor" evidence="3">
    <location>
        <begin position="89"/>
        <end position="140"/>
    </location>
</feature>
<keyword evidence="5" id="KW-1185">Reference proteome</keyword>
<dbReference type="PRINTS" id="PR00759">
    <property type="entry name" value="BASICPTASE"/>
</dbReference>
<evidence type="ECO:0000313" key="5">
    <source>
        <dbReference type="Proteomes" id="UP000281553"/>
    </source>
</evidence>
<dbReference type="GO" id="GO:0004867">
    <property type="term" value="F:serine-type endopeptidase inhibitor activity"/>
    <property type="evidence" value="ECO:0007669"/>
    <property type="project" value="InterPro"/>
</dbReference>
<dbReference type="InterPro" id="IPR002223">
    <property type="entry name" value="Kunitz_BPTI"/>
</dbReference>
<feature type="signal peptide" evidence="2">
    <location>
        <begin position="1"/>
        <end position="21"/>
    </location>
</feature>
<dbReference type="OrthoDB" id="5950222at2759"/>
<accession>A0A3P6Q3A9</accession>
<reference evidence="4 5" key="1">
    <citation type="submission" date="2018-11" db="EMBL/GenBank/DDBJ databases">
        <authorList>
            <consortium name="Pathogen Informatics"/>
        </authorList>
    </citation>
    <scope>NUCLEOTIDE SEQUENCE [LARGE SCALE GENOMIC DNA]</scope>
</reference>
<feature type="chain" id="PRO_5018093008" description="BPTI/Kunitz inhibitor domain-containing protein" evidence="2">
    <location>
        <begin position="22"/>
        <end position="158"/>
    </location>
</feature>
<dbReference type="PANTHER" id="PTHR10083">
    <property type="entry name" value="KUNITZ-TYPE PROTEASE INHIBITOR-RELATED"/>
    <property type="match status" value="1"/>
</dbReference>
<dbReference type="EMBL" id="UYRU01005429">
    <property type="protein sequence ID" value="VDK38780.1"/>
    <property type="molecule type" value="Genomic_DNA"/>
</dbReference>
<dbReference type="InterPro" id="IPR050098">
    <property type="entry name" value="TFPI/VKTCI-like"/>
</dbReference>
<dbReference type="Proteomes" id="UP000281553">
    <property type="component" value="Unassembled WGS sequence"/>
</dbReference>
<evidence type="ECO:0000256" key="2">
    <source>
        <dbReference type="SAM" id="SignalP"/>
    </source>
</evidence>
<dbReference type="Pfam" id="PF00014">
    <property type="entry name" value="Kunitz_BPTI"/>
    <property type="match status" value="2"/>
</dbReference>
<protein>
    <recommendedName>
        <fullName evidence="3">BPTI/Kunitz inhibitor domain-containing protein</fullName>
    </recommendedName>
</protein>
<dbReference type="AlphaFoldDB" id="A0A3P6Q3A9"/>
<dbReference type="InterPro" id="IPR036880">
    <property type="entry name" value="Kunitz_BPTI_sf"/>
</dbReference>
<name>A0A3P6Q3A9_DIBLA</name>